<dbReference type="STRING" id="45076.Lwor_0340"/>
<evidence type="ECO:0000256" key="6">
    <source>
        <dbReference type="ARBA" id="ARBA00022695"/>
    </source>
</evidence>
<dbReference type="CDD" id="cd02165">
    <property type="entry name" value="NMNAT"/>
    <property type="match status" value="1"/>
</dbReference>
<dbReference type="EMBL" id="LNZC01000002">
    <property type="protein sequence ID" value="KTD82037.1"/>
    <property type="molecule type" value="Genomic_DNA"/>
</dbReference>
<evidence type="ECO:0000256" key="8">
    <source>
        <dbReference type="ARBA" id="ARBA00022840"/>
    </source>
</evidence>
<comment type="catalytic activity">
    <reaction evidence="10 11">
        <text>nicotinate beta-D-ribonucleotide + ATP + H(+) = deamido-NAD(+) + diphosphate</text>
        <dbReference type="Rhea" id="RHEA:22860"/>
        <dbReference type="ChEBI" id="CHEBI:15378"/>
        <dbReference type="ChEBI" id="CHEBI:30616"/>
        <dbReference type="ChEBI" id="CHEBI:33019"/>
        <dbReference type="ChEBI" id="CHEBI:57502"/>
        <dbReference type="ChEBI" id="CHEBI:58437"/>
        <dbReference type="EC" id="2.7.7.18"/>
    </reaction>
</comment>
<keyword evidence="8 11" id="KW-0067">ATP-binding</keyword>
<dbReference type="HAMAP" id="MF_00244">
    <property type="entry name" value="NaMN_adenylyltr"/>
    <property type="match status" value="1"/>
</dbReference>
<gene>
    <name evidence="11 13" type="primary">nadD</name>
    <name evidence="13" type="ORF">Lwor_0340</name>
</gene>
<dbReference type="Gene3D" id="3.40.50.620">
    <property type="entry name" value="HUPs"/>
    <property type="match status" value="1"/>
</dbReference>
<evidence type="ECO:0000259" key="12">
    <source>
        <dbReference type="Pfam" id="PF01467"/>
    </source>
</evidence>
<keyword evidence="6 11" id="KW-0548">Nucleotidyltransferase</keyword>
<reference evidence="13 14" key="1">
    <citation type="submission" date="2015-11" db="EMBL/GenBank/DDBJ databases">
        <title>Genomic analysis of 38 Legionella species identifies large and diverse effector repertoires.</title>
        <authorList>
            <person name="Burstein D."/>
            <person name="Amaro F."/>
            <person name="Zusman T."/>
            <person name="Lifshitz Z."/>
            <person name="Cohen O."/>
            <person name="Gilbert J.A."/>
            <person name="Pupko T."/>
            <person name="Shuman H.A."/>
            <person name="Segal G."/>
        </authorList>
    </citation>
    <scope>NUCLEOTIDE SEQUENCE [LARGE SCALE GENOMIC DNA]</scope>
    <source>
        <strain evidence="13 14">ATCC 49508</strain>
    </source>
</reference>
<dbReference type="AlphaFoldDB" id="A0A0W1AL21"/>
<dbReference type="GO" id="GO:0005524">
    <property type="term" value="F:ATP binding"/>
    <property type="evidence" value="ECO:0007669"/>
    <property type="project" value="UniProtKB-KW"/>
</dbReference>
<dbReference type="InterPro" id="IPR004821">
    <property type="entry name" value="Cyt_trans-like"/>
</dbReference>
<keyword evidence="9 11" id="KW-0520">NAD</keyword>
<dbReference type="NCBIfam" id="NF000839">
    <property type="entry name" value="PRK00071.1-1"/>
    <property type="match status" value="1"/>
</dbReference>
<dbReference type="PATRIC" id="fig|45076.6.peg.373"/>
<comment type="similarity">
    <text evidence="3 11">Belongs to the NadD family.</text>
</comment>
<keyword evidence="14" id="KW-1185">Reference proteome</keyword>
<comment type="caution">
    <text evidence="13">The sequence shown here is derived from an EMBL/GenBank/DDBJ whole genome shotgun (WGS) entry which is preliminary data.</text>
</comment>
<organism evidence="13 14">
    <name type="scientific">Legionella worsleiensis</name>
    <dbReference type="NCBI Taxonomy" id="45076"/>
    <lineage>
        <taxon>Bacteria</taxon>
        <taxon>Pseudomonadati</taxon>
        <taxon>Pseudomonadota</taxon>
        <taxon>Gammaproteobacteria</taxon>
        <taxon>Legionellales</taxon>
        <taxon>Legionellaceae</taxon>
        <taxon>Legionella</taxon>
    </lineage>
</organism>
<evidence type="ECO:0000256" key="10">
    <source>
        <dbReference type="ARBA" id="ARBA00048721"/>
    </source>
</evidence>
<dbReference type="NCBIfam" id="TIGR00482">
    <property type="entry name" value="nicotinate (nicotinamide) nucleotide adenylyltransferase"/>
    <property type="match status" value="1"/>
</dbReference>
<dbReference type="GO" id="GO:0009435">
    <property type="term" value="P:NAD+ biosynthetic process"/>
    <property type="evidence" value="ECO:0007669"/>
    <property type="project" value="UniProtKB-UniRule"/>
</dbReference>
<evidence type="ECO:0000256" key="7">
    <source>
        <dbReference type="ARBA" id="ARBA00022741"/>
    </source>
</evidence>
<proteinExistence type="inferred from homology"/>
<evidence type="ECO:0000256" key="2">
    <source>
        <dbReference type="ARBA" id="ARBA00005019"/>
    </source>
</evidence>
<dbReference type="PANTHER" id="PTHR39321">
    <property type="entry name" value="NICOTINATE-NUCLEOTIDE ADENYLYLTRANSFERASE-RELATED"/>
    <property type="match status" value="1"/>
</dbReference>
<feature type="domain" description="Cytidyltransferase-like" evidence="12">
    <location>
        <begin position="6"/>
        <end position="184"/>
    </location>
</feature>
<dbReference type="InterPro" id="IPR014729">
    <property type="entry name" value="Rossmann-like_a/b/a_fold"/>
</dbReference>
<dbReference type="RefSeq" id="WP_058492157.1">
    <property type="nucleotide sequence ID" value="NZ_CBCRUR010000003.1"/>
</dbReference>
<sequence>MYSLAIFGGTFDPVHNGHIQTGITIQNNFHFDSFCYLPCKIPALKPPAHASNEQRIEMLRLALKNRPDFSVDLREIKRNSPSYMVETLKSFRKEHQNASITLILGYDSFISLPQWHQWTQILTLANILVINRNHCKQTAIPEELNPFMIQHRNDSKDALLNTKAGTICFFDAGNYPISSTDVRNKLRNKQDVTNALPQSVYEYIKQWALYQ</sequence>
<evidence type="ECO:0000256" key="1">
    <source>
        <dbReference type="ARBA" id="ARBA00002324"/>
    </source>
</evidence>
<evidence type="ECO:0000256" key="3">
    <source>
        <dbReference type="ARBA" id="ARBA00009014"/>
    </source>
</evidence>
<name>A0A0W1AL21_9GAMM</name>
<evidence type="ECO:0000313" key="13">
    <source>
        <dbReference type="EMBL" id="KTD82037.1"/>
    </source>
</evidence>
<evidence type="ECO:0000313" key="14">
    <source>
        <dbReference type="Proteomes" id="UP000054662"/>
    </source>
</evidence>
<evidence type="ECO:0000256" key="4">
    <source>
        <dbReference type="ARBA" id="ARBA00022642"/>
    </source>
</evidence>
<dbReference type="Pfam" id="PF01467">
    <property type="entry name" value="CTP_transf_like"/>
    <property type="match status" value="1"/>
</dbReference>
<evidence type="ECO:0000256" key="9">
    <source>
        <dbReference type="ARBA" id="ARBA00023027"/>
    </source>
</evidence>
<protein>
    <recommendedName>
        <fullName evidence="11">Probable nicotinate-nucleotide adenylyltransferase</fullName>
        <ecNumber evidence="11">2.7.7.18</ecNumber>
    </recommendedName>
    <alternativeName>
        <fullName evidence="11">Deamido-NAD(+) diphosphorylase</fullName>
    </alternativeName>
    <alternativeName>
        <fullName evidence="11">Deamido-NAD(+) pyrophosphorylase</fullName>
    </alternativeName>
    <alternativeName>
        <fullName evidence="11">Nicotinate mononucleotide adenylyltransferase</fullName>
        <shortName evidence="11">NaMN adenylyltransferase</shortName>
    </alternativeName>
</protein>
<keyword evidence="5 11" id="KW-0808">Transferase</keyword>
<dbReference type="OrthoDB" id="5295945at2"/>
<accession>A0A0W1AL21</accession>
<dbReference type="EC" id="2.7.7.18" evidence="11"/>
<comment type="function">
    <text evidence="1 11">Catalyzes the reversible adenylation of nicotinate mononucleotide (NaMN) to nicotinic acid adenine dinucleotide (NaAD).</text>
</comment>
<evidence type="ECO:0000256" key="11">
    <source>
        <dbReference type="HAMAP-Rule" id="MF_00244"/>
    </source>
</evidence>
<dbReference type="Proteomes" id="UP000054662">
    <property type="component" value="Unassembled WGS sequence"/>
</dbReference>
<dbReference type="UniPathway" id="UPA00253">
    <property type="reaction ID" value="UER00332"/>
</dbReference>
<keyword evidence="4 11" id="KW-0662">Pyridine nucleotide biosynthesis</keyword>
<keyword evidence="7 11" id="KW-0547">Nucleotide-binding</keyword>
<dbReference type="InterPro" id="IPR005248">
    <property type="entry name" value="NadD/NMNAT"/>
</dbReference>
<comment type="pathway">
    <text evidence="2 11">Cofactor biosynthesis; NAD(+) biosynthesis; deamido-NAD(+) from nicotinate D-ribonucleotide: step 1/1.</text>
</comment>
<dbReference type="SUPFAM" id="SSF52374">
    <property type="entry name" value="Nucleotidylyl transferase"/>
    <property type="match status" value="1"/>
</dbReference>
<dbReference type="PANTHER" id="PTHR39321:SF3">
    <property type="entry name" value="PHOSPHOPANTETHEINE ADENYLYLTRANSFERASE"/>
    <property type="match status" value="1"/>
</dbReference>
<dbReference type="GO" id="GO:0004515">
    <property type="term" value="F:nicotinate-nucleotide adenylyltransferase activity"/>
    <property type="evidence" value="ECO:0007669"/>
    <property type="project" value="UniProtKB-UniRule"/>
</dbReference>
<evidence type="ECO:0000256" key="5">
    <source>
        <dbReference type="ARBA" id="ARBA00022679"/>
    </source>
</evidence>